<dbReference type="AlphaFoldDB" id="A0A1Q3FT95"/>
<name>A0A1Q3FT95_CULTA</name>
<dbReference type="GO" id="GO:0005737">
    <property type="term" value="C:cytoplasm"/>
    <property type="evidence" value="ECO:0007669"/>
    <property type="project" value="TreeGrafter"/>
</dbReference>
<dbReference type="Gene3D" id="3.30.1140.40">
    <property type="entry name" value="Tctex-1"/>
    <property type="match status" value="1"/>
</dbReference>
<dbReference type="GO" id="GO:0005868">
    <property type="term" value="C:cytoplasmic dynein complex"/>
    <property type="evidence" value="ECO:0007669"/>
    <property type="project" value="TreeGrafter"/>
</dbReference>
<comment type="similarity">
    <text evidence="1">Belongs to the dynein light chain Tctex-type family.</text>
</comment>
<reference evidence="2" key="1">
    <citation type="submission" date="2017-01" db="EMBL/GenBank/DDBJ databases">
        <title>A deep insight into the sialotranscriptome of adult male and female Cluex tarsalis mosquitoes.</title>
        <authorList>
            <person name="Ribeiro J.M."/>
            <person name="Moreira F."/>
            <person name="Bernard K.A."/>
            <person name="Calvo E."/>
        </authorList>
    </citation>
    <scope>NUCLEOTIDE SEQUENCE</scope>
    <source>
        <strain evidence="2">Kern County</strain>
        <tissue evidence="2">Salivary glands</tissue>
    </source>
</reference>
<dbReference type="PANTHER" id="PTHR21255:SF7">
    <property type="entry name" value="DYNEIN LIGHT CHAIN TCTEX-TYPE PROTEIN 2B"/>
    <property type="match status" value="1"/>
</dbReference>
<protein>
    <submittedName>
        <fullName evidence="2">Putative dynein light chain</fullName>
    </submittedName>
</protein>
<dbReference type="InterPro" id="IPR005334">
    <property type="entry name" value="Tctex-1-like"/>
</dbReference>
<dbReference type="InterPro" id="IPR038586">
    <property type="entry name" value="Tctex-1-like_sf"/>
</dbReference>
<dbReference type="CDD" id="cd21451">
    <property type="entry name" value="DLC-like_TCTEX1D"/>
    <property type="match status" value="1"/>
</dbReference>
<organism evidence="2">
    <name type="scientific">Culex tarsalis</name>
    <name type="common">Encephalitis mosquito</name>
    <dbReference type="NCBI Taxonomy" id="7177"/>
    <lineage>
        <taxon>Eukaryota</taxon>
        <taxon>Metazoa</taxon>
        <taxon>Ecdysozoa</taxon>
        <taxon>Arthropoda</taxon>
        <taxon>Hexapoda</taxon>
        <taxon>Insecta</taxon>
        <taxon>Pterygota</taxon>
        <taxon>Neoptera</taxon>
        <taxon>Endopterygota</taxon>
        <taxon>Diptera</taxon>
        <taxon>Nematocera</taxon>
        <taxon>Culicoidea</taxon>
        <taxon>Culicidae</taxon>
        <taxon>Culicinae</taxon>
        <taxon>Culicini</taxon>
        <taxon>Culex</taxon>
        <taxon>Culex</taxon>
    </lineage>
</organism>
<accession>A0A1Q3FT95</accession>
<dbReference type="PANTHER" id="PTHR21255">
    <property type="entry name" value="T-COMPLEX-ASSOCIATED-TESTIS-EXPRESSED 1/ DYNEIN LIGHT CHAIN"/>
    <property type="match status" value="1"/>
</dbReference>
<dbReference type="Pfam" id="PF03645">
    <property type="entry name" value="Tctex-1"/>
    <property type="match status" value="1"/>
</dbReference>
<evidence type="ECO:0000256" key="1">
    <source>
        <dbReference type="ARBA" id="ARBA00005361"/>
    </source>
</evidence>
<dbReference type="GO" id="GO:0045505">
    <property type="term" value="F:dynein intermediate chain binding"/>
    <property type="evidence" value="ECO:0007669"/>
    <property type="project" value="TreeGrafter"/>
</dbReference>
<evidence type="ECO:0000313" key="2">
    <source>
        <dbReference type="EMBL" id="JAV30785.1"/>
    </source>
</evidence>
<dbReference type="EMBL" id="GFDL01004260">
    <property type="protein sequence ID" value="JAV30785.1"/>
    <property type="molecule type" value="Transcribed_RNA"/>
</dbReference>
<sequence length="204" mass="23773">MAESAPKKKGVLILEPATDEASAEKKKKKVYRKSLFVNIRQSMDYGSPADYNRQSSASDMFNRLMSSGYPIASREFTSRRSTIYQVPRFQNNYVLESSRPFRREEVQTMVNRFMEYFLSSYKHNPKRAKRMAENLAVELRNMLKGRAYDRYRTVALATIGDKNSQDFHAGMRFVWDAEKDAYVNYAHEAPAFFIIVTVFGVYFE</sequence>
<dbReference type="GO" id="GO:0007018">
    <property type="term" value="P:microtubule-based movement"/>
    <property type="evidence" value="ECO:0007669"/>
    <property type="project" value="TreeGrafter"/>
</dbReference>
<proteinExistence type="inferred from homology"/>